<reference evidence="12" key="1">
    <citation type="journal article" date="2014" name="Int. J. Syst. Evol. Microbiol.">
        <title>Complete genome sequence of Corynebacterium casei LMG S-19264T (=DSM 44701T), isolated from a smear-ripened cheese.</title>
        <authorList>
            <consortium name="US DOE Joint Genome Institute (JGI-PGF)"/>
            <person name="Walter F."/>
            <person name="Albersmeier A."/>
            <person name="Kalinowski J."/>
            <person name="Ruckert C."/>
        </authorList>
    </citation>
    <scope>NUCLEOTIDE SEQUENCE</scope>
    <source>
        <strain evidence="12">KCTC 32437</strain>
    </source>
</reference>
<accession>A0A918S8S1</accession>
<feature type="region of interest" description="Disordered" evidence="9">
    <location>
        <begin position="293"/>
        <end position="331"/>
    </location>
</feature>
<evidence type="ECO:0000259" key="11">
    <source>
        <dbReference type="PROSITE" id="PS50198"/>
    </source>
</evidence>
<dbReference type="EC" id="5.2.1.8" evidence="3"/>
<feature type="chain" id="PRO_5037494586" description="Parvulin-like PPIase" evidence="10">
    <location>
        <begin position="31"/>
        <end position="331"/>
    </location>
</feature>
<dbReference type="PANTHER" id="PTHR47245">
    <property type="entry name" value="PEPTIDYLPROLYL ISOMERASE"/>
    <property type="match status" value="1"/>
</dbReference>
<evidence type="ECO:0000256" key="8">
    <source>
        <dbReference type="PROSITE-ProRule" id="PRU00278"/>
    </source>
</evidence>
<organism evidence="12 13">
    <name type="scientific">Devosia pacifica</name>
    <dbReference type="NCBI Taxonomy" id="1335967"/>
    <lineage>
        <taxon>Bacteria</taxon>
        <taxon>Pseudomonadati</taxon>
        <taxon>Pseudomonadota</taxon>
        <taxon>Alphaproteobacteria</taxon>
        <taxon>Hyphomicrobiales</taxon>
        <taxon>Devosiaceae</taxon>
        <taxon>Devosia</taxon>
    </lineage>
</organism>
<evidence type="ECO:0000313" key="12">
    <source>
        <dbReference type="EMBL" id="GHA26729.1"/>
    </source>
</evidence>
<evidence type="ECO:0000256" key="4">
    <source>
        <dbReference type="ARBA" id="ARBA00018370"/>
    </source>
</evidence>
<sequence>MTSRTKRLFPATGLAALVAGAFALSMPTLAQDATPAPSTAMPATTSEIDPDAVVATVNGEDITEADLAFAAEDLSQQLQQMPPQQQRPFILRILIDMKVMANAAREAGMADSEMFQRRLDYLADRALRRAYFAESIAGSITPDQVQARYDELTADFQPDQEVRARHILVETEEEAQAIIDELNNGADFAELAQERSLDPGSANGGDLGFFSRGMMVPEFEEAAFSLEEGEVSEPVQSQFGWHVIKLEETRESAPPSFEEVAGQLQQQMLMEAFDARVAELMAGVELEVQDPALAEAVEAQQPMPNAPQGEAGGEDAAAGDDEAAGEDESQQ</sequence>
<comment type="caution">
    <text evidence="12">The sequence shown here is derived from an EMBL/GenBank/DDBJ whole genome shotgun (WGS) entry which is preliminary data.</text>
</comment>
<dbReference type="AlphaFoldDB" id="A0A918S8S1"/>
<evidence type="ECO:0000256" key="7">
    <source>
        <dbReference type="ARBA" id="ARBA00031484"/>
    </source>
</evidence>
<evidence type="ECO:0000256" key="10">
    <source>
        <dbReference type="SAM" id="SignalP"/>
    </source>
</evidence>
<evidence type="ECO:0000256" key="2">
    <source>
        <dbReference type="ARBA" id="ARBA00007656"/>
    </source>
</evidence>
<feature type="domain" description="PpiC" evidence="11">
    <location>
        <begin position="159"/>
        <end position="248"/>
    </location>
</feature>
<feature type="compositionally biased region" description="Acidic residues" evidence="9">
    <location>
        <begin position="317"/>
        <end position="331"/>
    </location>
</feature>
<dbReference type="Proteomes" id="UP000646579">
    <property type="component" value="Unassembled WGS sequence"/>
</dbReference>
<keyword evidence="5 8" id="KW-0697">Rotamase</keyword>
<protein>
    <recommendedName>
        <fullName evidence="4">Parvulin-like PPIase</fullName>
        <ecNumber evidence="3">5.2.1.8</ecNumber>
    </recommendedName>
    <alternativeName>
        <fullName evidence="6">Peptidyl-prolyl cis-trans isomerase plp</fullName>
    </alternativeName>
    <alternativeName>
        <fullName evidence="7">Rotamase plp</fullName>
    </alternativeName>
</protein>
<dbReference type="Pfam" id="PF13616">
    <property type="entry name" value="Rotamase_3"/>
    <property type="match status" value="1"/>
</dbReference>
<dbReference type="GO" id="GO:0003755">
    <property type="term" value="F:peptidyl-prolyl cis-trans isomerase activity"/>
    <property type="evidence" value="ECO:0007669"/>
    <property type="project" value="UniProtKB-KW"/>
</dbReference>
<gene>
    <name evidence="12" type="ORF">GCM10007989_23180</name>
</gene>
<evidence type="ECO:0000256" key="3">
    <source>
        <dbReference type="ARBA" id="ARBA00013194"/>
    </source>
</evidence>
<dbReference type="InterPro" id="IPR050245">
    <property type="entry name" value="PrsA_foldase"/>
</dbReference>
<comment type="catalytic activity">
    <reaction evidence="1">
        <text>[protein]-peptidylproline (omega=180) = [protein]-peptidylproline (omega=0)</text>
        <dbReference type="Rhea" id="RHEA:16237"/>
        <dbReference type="Rhea" id="RHEA-COMP:10747"/>
        <dbReference type="Rhea" id="RHEA-COMP:10748"/>
        <dbReference type="ChEBI" id="CHEBI:83833"/>
        <dbReference type="ChEBI" id="CHEBI:83834"/>
        <dbReference type="EC" id="5.2.1.8"/>
    </reaction>
</comment>
<evidence type="ECO:0000256" key="9">
    <source>
        <dbReference type="SAM" id="MobiDB-lite"/>
    </source>
</evidence>
<dbReference type="InterPro" id="IPR046357">
    <property type="entry name" value="PPIase_dom_sf"/>
</dbReference>
<dbReference type="EMBL" id="BMZE01000002">
    <property type="protein sequence ID" value="GHA26729.1"/>
    <property type="molecule type" value="Genomic_DNA"/>
</dbReference>
<dbReference type="Gene3D" id="1.10.8.1040">
    <property type="match status" value="1"/>
</dbReference>
<dbReference type="SUPFAM" id="SSF54534">
    <property type="entry name" value="FKBP-like"/>
    <property type="match status" value="1"/>
</dbReference>
<keyword evidence="10" id="KW-0732">Signal</keyword>
<dbReference type="InterPro" id="IPR027304">
    <property type="entry name" value="Trigger_fact/SurA_dom_sf"/>
</dbReference>
<comment type="similarity">
    <text evidence="2">Belongs to the PpiC/parvulin rotamase family.</text>
</comment>
<dbReference type="PANTHER" id="PTHR47245:SF2">
    <property type="entry name" value="PEPTIDYL-PROLYL CIS-TRANS ISOMERASE HP_0175-RELATED"/>
    <property type="match status" value="1"/>
</dbReference>
<proteinExistence type="inferred from homology"/>
<keyword evidence="13" id="KW-1185">Reference proteome</keyword>
<keyword evidence="8 12" id="KW-0413">Isomerase</keyword>
<dbReference type="RefSeq" id="WP_189425832.1">
    <property type="nucleotide sequence ID" value="NZ_BMZE01000002.1"/>
</dbReference>
<feature type="signal peptide" evidence="10">
    <location>
        <begin position="1"/>
        <end position="30"/>
    </location>
</feature>
<reference evidence="12" key="2">
    <citation type="submission" date="2020-09" db="EMBL/GenBank/DDBJ databases">
        <authorList>
            <person name="Sun Q."/>
            <person name="Kim S."/>
        </authorList>
    </citation>
    <scope>NUCLEOTIDE SEQUENCE</scope>
    <source>
        <strain evidence="12">KCTC 32437</strain>
    </source>
</reference>
<dbReference type="PROSITE" id="PS50198">
    <property type="entry name" value="PPIC_PPIASE_2"/>
    <property type="match status" value="1"/>
</dbReference>
<evidence type="ECO:0000256" key="5">
    <source>
        <dbReference type="ARBA" id="ARBA00023110"/>
    </source>
</evidence>
<evidence type="ECO:0000256" key="6">
    <source>
        <dbReference type="ARBA" id="ARBA00030642"/>
    </source>
</evidence>
<evidence type="ECO:0000256" key="1">
    <source>
        <dbReference type="ARBA" id="ARBA00000971"/>
    </source>
</evidence>
<name>A0A918S8S1_9HYPH</name>
<dbReference type="InterPro" id="IPR000297">
    <property type="entry name" value="PPIase_PpiC"/>
</dbReference>
<dbReference type="SUPFAM" id="SSF109998">
    <property type="entry name" value="Triger factor/SurA peptide-binding domain-like"/>
    <property type="match status" value="1"/>
</dbReference>
<dbReference type="Gene3D" id="3.10.50.40">
    <property type="match status" value="1"/>
</dbReference>
<evidence type="ECO:0000313" key="13">
    <source>
        <dbReference type="Proteomes" id="UP000646579"/>
    </source>
</evidence>